<dbReference type="Proteomes" id="UP000278733">
    <property type="component" value="Chromosome"/>
</dbReference>
<reference evidence="3 4" key="1">
    <citation type="submission" date="2018-12" db="EMBL/GenBank/DDBJ databases">
        <authorList>
            <consortium name="Pathogen Informatics"/>
        </authorList>
    </citation>
    <scope>NUCLEOTIDE SEQUENCE [LARGE SCALE GENOMIC DNA]</scope>
    <source>
        <strain evidence="3 4">NCTC8284</strain>
    </source>
</reference>
<sequence>METFPIAGVDGTISGRVGLINPPLVKNVIAKTGSLKGVYNLAGFMTNARGEKIAFVQFINGYSTGELENKTKRAPLVQFESGLYNQLYKE</sequence>
<dbReference type="InterPro" id="IPR012338">
    <property type="entry name" value="Beta-lactam/transpept-like"/>
</dbReference>
<comment type="similarity">
    <text evidence="1">Belongs to the peptidase S13 family.</text>
</comment>
<evidence type="ECO:0000256" key="2">
    <source>
        <dbReference type="ARBA" id="ARBA00022801"/>
    </source>
</evidence>
<dbReference type="InterPro" id="IPR000667">
    <property type="entry name" value="Peptidase_S13"/>
</dbReference>
<name>A0A3S4U7E6_9PAST</name>
<dbReference type="GO" id="GO:0000270">
    <property type="term" value="P:peptidoglycan metabolic process"/>
    <property type="evidence" value="ECO:0007669"/>
    <property type="project" value="TreeGrafter"/>
</dbReference>
<keyword evidence="3" id="KW-0121">Carboxypeptidase</keyword>
<dbReference type="AlphaFoldDB" id="A0A3S4U7E6"/>
<dbReference type="Gene3D" id="3.40.710.10">
    <property type="entry name" value="DD-peptidase/beta-lactamase superfamily"/>
    <property type="match status" value="1"/>
</dbReference>
<evidence type="ECO:0000313" key="4">
    <source>
        <dbReference type="Proteomes" id="UP000278733"/>
    </source>
</evidence>
<gene>
    <name evidence="3" type="primary">dacB_3</name>
    <name evidence="3" type="ORF">NCTC8284_02203</name>
</gene>
<dbReference type="GO" id="GO:0009002">
    <property type="term" value="F:serine-type D-Ala-D-Ala carboxypeptidase activity"/>
    <property type="evidence" value="ECO:0007669"/>
    <property type="project" value="UniProtKB-EC"/>
</dbReference>
<evidence type="ECO:0000256" key="1">
    <source>
        <dbReference type="ARBA" id="ARBA00006096"/>
    </source>
</evidence>
<protein>
    <submittedName>
        <fullName evidence="3">D-alanyl-D-alanine carboxypeptidase</fullName>
        <ecNumber evidence="3">3.4.16.4</ecNumber>
    </submittedName>
</protein>
<dbReference type="PANTHER" id="PTHR30023">
    <property type="entry name" value="D-ALANYL-D-ALANINE CARBOXYPEPTIDASE"/>
    <property type="match status" value="1"/>
</dbReference>
<keyword evidence="2 3" id="KW-0378">Hydrolase</keyword>
<organism evidence="3 4">
    <name type="scientific">Rodentibacter pneumotropicus</name>
    <dbReference type="NCBI Taxonomy" id="758"/>
    <lineage>
        <taxon>Bacteria</taxon>
        <taxon>Pseudomonadati</taxon>
        <taxon>Pseudomonadota</taxon>
        <taxon>Gammaproteobacteria</taxon>
        <taxon>Pasteurellales</taxon>
        <taxon>Pasteurellaceae</taxon>
        <taxon>Rodentibacter</taxon>
    </lineage>
</organism>
<dbReference type="EC" id="3.4.16.4" evidence="3"/>
<dbReference type="Pfam" id="PF02113">
    <property type="entry name" value="Peptidase_S13"/>
    <property type="match status" value="1"/>
</dbReference>
<dbReference type="EMBL" id="LR134405">
    <property type="protein sequence ID" value="VEH67019.1"/>
    <property type="molecule type" value="Genomic_DNA"/>
</dbReference>
<proteinExistence type="inferred from homology"/>
<keyword evidence="3" id="KW-0645">Protease</keyword>
<dbReference type="PANTHER" id="PTHR30023:SF0">
    <property type="entry name" value="PENICILLIN-SENSITIVE CARBOXYPEPTIDASE A"/>
    <property type="match status" value="1"/>
</dbReference>
<dbReference type="GO" id="GO:0006508">
    <property type="term" value="P:proteolysis"/>
    <property type="evidence" value="ECO:0007669"/>
    <property type="project" value="InterPro"/>
</dbReference>
<evidence type="ECO:0000313" key="3">
    <source>
        <dbReference type="EMBL" id="VEH67019.1"/>
    </source>
</evidence>
<dbReference type="SUPFAM" id="SSF56601">
    <property type="entry name" value="beta-lactamase/transpeptidase-like"/>
    <property type="match status" value="1"/>
</dbReference>
<accession>A0A3S4U7E6</accession>
<dbReference type="KEGG" id="rpne:NCTC8284_02203"/>